<gene>
    <name evidence="2" type="ORF">B0T11DRAFT_335288</name>
</gene>
<sequence length="376" mass="41095">MVRFSSQNIIIPAAMDLDSPPRPRTQPSPKSSSAFDSKPLPPTPQPTAQFVNGRWIHAKRHVEGTIPKLGPDGRTIHPMWGPYVDDDESDYSQDSPTLGAASQTTLCPGPAPNATRVTSMGPPPRPPRGSIDQSLAAFFPNRDPFSQQPPAPRHFDTILDRQRANAPAGPSSVPAQEAEKPKRTAFFSRENLSFARKALQTGRKKPPVKVDTGAKPSAYTSGAHPERTPYPDSTARPSSSRSHRTSAGSAYSQAVARVFRRGAARQSVWINNADIPSAQLPPAPPSTPSNRANRGSGGSGWYEDDSDEEDRVVEQQRIIPSWSRRAGGPDTPRPPPGHQWHGFFGQTLRTVVMSRDERRRVALREKIRVIPEGQAE</sequence>
<feature type="compositionally biased region" description="Low complexity" evidence="1">
    <location>
        <begin position="233"/>
        <end position="251"/>
    </location>
</feature>
<accession>A0A8K0X8L6</accession>
<protein>
    <submittedName>
        <fullName evidence="2">Uncharacterized protein</fullName>
    </submittedName>
</protein>
<keyword evidence="3" id="KW-1185">Reference proteome</keyword>
<comment type="caution">
    <text evidence="2">The sequence shown here is derived from an EMBL/GenBank/DDBJ whole genome shotgun (WGS) entry which is preliminary data.</text>
</comment>
<reference evidence="2" key="1">
    <citation type="journal article" date="2021" name="Nat. Commun.">
        <title>Genetic determinants of endophytism in the Arabidopsis root mycobiome.</title>
        <authorList>
            <person name="Mesny F."/>
            <person name="Miyauchi S."/>
            <person name="Thiergart T."/>
            <person name="Pickel B."/>
            <person name="Atanasova L."/>
            <person name="Karlsson M."/>
            <person name="Huettel B."/>
            <person name="Barry K.W."/>
            <person name="Haridas S."/>
            <person name="Chen C."/>
            <person name="Bauer D."/>
            <person name="Andreopoulos W."/>
            <person name="Pangilinan J."/>
            <person name="LaButti K."/>
            <person name="Riley R."/>
            <person name="Lipzen A."/>
            <person name="Clum A."/>
            <person name="Drula E."/>
            <person name="Henrissat B."/>
            <person name="Kohler A."/>
            <person name="Grigoriev I.V."/>
            <person name="Martin F.M."/>
            <person name="Hacquard S."/>
        </authorList>
    </citation>
    <scope>NUCLEOTIDE SEQUENCE</scope>
    <source>
        <strain evidence="2">MPI-CAGE-AT-0016</strain>
    </source>
</reference>
<name>A0A8K0X8L6_9PEZI</name>
<dbReference type="Proteomes" id="UP000813385">
    <property type="component" value="Unassembled WGS sequence"/>
</dbReference>
<evidence type="ECO:0000313" key="2">
    <source>
        <dbReference type="EMBL" id="KAH7376051.1"/>
    </source>
</evidence>
<evidence type="ECO:0000313" key="3">
    <source>
        <dbReference type="Proteomes" id="UP000813385"/>
    </source>
</evidence>
<feature type="compositionally biased region" description="Acidic residues" evidence="1">
    <location>
        <begin position="302"/>
        <end position="311"/>
    </location>
</feature>
<feature type="compositionally biased region" description="Basic and acidic residues" evidence="1">
    <location>
        <begin position="153"/>
        <end position="163"/>
    </location>
</feature>
<organism evidence="2 3">
    <name type="scientific">Plectosphaerella cucumerina</name>
    <dbReference type="NCBI Taxonomy" id="40658"/>
    <lineage>
        <taxon>Eukaryota</taxon>
        <taxon>Fungi</taxon>
        <taxon>Dikarya</taxon>
        <taxon>Ascomycota</taxon>
        <taxon>Pezizomycotina</taxon>
        <taxon>Sordariomycetes</taxon>
        <taxon>Hypocreomycetidae</taxon>
        <taxon>Glomerellales</taxon>
        <taxon>Plectosphaerellaceae</taxon>
        <taxon>Plectosphaerella</taxon>
    </lineage>
</organism>
<proteinExistence type="predicted"/>
<dbReference type="EMBL" id="JAGPXD010000001">
    <property type="protein sequence ID" value="KAH7376051.1"/>
    <property type="molecule type" value="Genomic_DNA"/>
</dbReference>
<feature type="region of interest" description="Disordered" evidence="1">
    <location>
        <begin position="1"/>
        <end position="251"/>
    </location>
</feature>
<dbReference type="AlphaFoldDB" id="A0A8K0X8L6"/>
<feature type="compositionally biased region" description="Polar residues" evidence="1">
    <location>
        <begin position="92"/>
        <end position="106"/>
    </location>
</feature>
<feature type="region of interest" description="Disordered" evidence="1">
    <location>
        <begin position="275"/>
        <end position="342"/>
    </location>
</feature>
<evidence type="ECO:0000256" key="1">
    <source>
        <dbReference type="SAM" id="MobiDB-lite"/>
    </source>
</evidence>